<dbReference type="OrthoDB" id="414698at2759"/>
<reference evidence="3" key="1">
    <citation type="submission" date="2013-08" db="EMBL/GenBank/DDBJ databases">
        <title>Gene expansion shapes genome architecture in the human pathogen Lichtheimia corymbifera: an evolutionary genomics analysis in the ancient terrestrial Mucorales (Mucoromycotina).</title>
        <authorList>
            <person name="Schwartze V.U."/>
            <person name="Winter S."/>
            <person name="Shelest E."/>
            <person name="Marcet-Houben M."/>
            <person name="Horn F."/>
            <person name="Wehner S."/>
            <person name="Hoffmann K."/>
            <person name="Riege K."/>
            <person name="Sammeth M."/>
            <person name="Nowrousian M."/>
            <person name="Valiante V."/>
            <person name="Linde J."/>
            <person name="Jacobsen I.D."/>
            <person name="Marz M."/>
            <person name="Brakhage A.A."/>
            <person name="Gabaldon T."/>
            <person name="Bocker S."/>
            <person name="Voigt K."/>
        </authorList>
    </citation>
    <scope>NUCLEOTIDE SEQUENCE [LARGE SCALE GENOMIC DNA]</scope>
    <source>
        <strain evidence="3">FSU 9682</strain>
    </source>
</reference>
<evidence type="ECO:0000256" key="1">
    <source>
        <dbReference type="ARBA" id="ARBA00022801"/>
    </source>
</evidence>
<dbReference type="InterPro" id="IPR029058">
    <property type="entry name" value="AB_hydrolase_fold"/>
</dbReference>
<protein>
    <submittedName>
        <fullName evidence="3">Ovarian cancer-associated gene 2 proteinhomolog</fullName>
    </submittedName>
</protein>
<dbReference type="Proteomes" id="UP000027586">
    <property type="component" value="Unassembled WGS sequence"/>
</dbReference>
<dbReference type="GO" id="GO:0005634">
    <property type="term" value="C:nucleus"/>
    <property type="evidence" value="ECO:0007669"/>
    <property type="project" value="TreeGrafter"/>
</dbReference>
<dbReference type="Pfam" id="PF03959">
    <property type="entry name" value="FSH1"/>
    <property type="match status" value="1"/>
</dbReference>
<evidence type="ECO:0000313" key="3">
    <source>
        <dbReference type="EMBL" id="CDH61426.1"/>
    </source>
</evidence>
<dbReference type="InterPro" id="IPR005645">
    <property type="entry name" value="FSH-like_dom"/>
</dbReference>
<dbReference type="PANTHER" id="PTHR48070">
    <property type="entry name" value="ESTERASE OVCA2"/>
    <property type="match status" value="1"/>
</dbReference>
<name>A0A068SIX6_9FUNG</name>
<accession>A0A068SIX6</accession>
<dbReference type="STRING" id="1263082.A0A068SIX6"/>
<keyword evidence="4" id="KW-1185">Reference proteome</keyword>
<dbReference type="EMBL" id="CBTN010000188">
    <property type="protein sequence ID" value="CDH61426.1"/>
    <property type="molecule type" value="Genomic_DNA"/>
</dbReference>
<sequence length="270" mass="30442">MSRDFPLSAAIYCVPWRRMGGTEQKVVVMTHKKLRLLCLHGMGQNSVLFSKKSAALFRGTEDWIEKVYVNAPHAVLDPEYPSIGERHSRADQGVSDEMRPYCWWFHDSYVPLTADGYFYGFKETMEYIASIISEKGPFDGIFGFSQGACLAAILAHVLEKPSSLSASLHHPPLRFVIFSGGFIPTQKATRKELFSSLTTPLTTPSLHLIGQVDTIIAPERMEALSRAFTKPFVYRHPGGHFVPTTSSARKDLERFIQHIQEQEHLLSNKI</sequence>
<keyword evidence="1" id="KW-0378">Hydrolase</keyword>
<dbReference type="VEuPathDB" id="FungiDB:LCOR_12201.1"/>
<organism evidence="3 4">
    <name type="scientific">Lichtheimia corymbifera JMRC:FSU:9682</name>
    <dbReference type="NCBI Taxonomy" id="1263082"/>
    <lineage>
        <taxon>Eukaryota</taxon>
        <taxon>Fungi</taxon>
        <taxon>Fungi incertae sedis</taxon>
        <taxon>Mucoromycota</taxon>
        <taxon>Mucoromycotina</taxon>
        <taxon>Mucoromycetes</taxon>
        <taxon>Mucorales</taxon>
        <taxon>Lichtheimiaceae</taxon>
        <taxon>Lichtheimia</taxon>
    </lineage>
</organism>
<dbReference type="SUPFAM" id="SSF53474">
    <property type="entry name" value="alpha/beta-Hydrolases"/>
    <property type="match status" value="1"/>
</dbReference>
<comment type="caution">
    <text evidence="3">The sequence shown here is derived from an EMBL/GenBank/DDBJ whole genome shotgun (WGS) entry which is preliminary data.</text>
</comment>
<gene>
    <name evidence="3" type="ORF">LCOR_12201.1</name>
</gene>
<dbReference type="GO" id="GO:0016787">
    <property type="term" value="F:hydrolase activity"/>
    <property type="evidence" value="ECO:0007669"/>
    <property type="project" value="UniProtKB-KW"/>
</dbReference>
<dbReference type="InterPro" id="IPR050593">
    <property type="entry name" value="LovG"/>
</dbReference>
<evidence type="ECO:0000313" key="4">
    <source>
        <dbReference type="Proteomes" id="UP000027586"/>
    </source>
</evidence>
<dbReference type="GO" id="GO:0005737">
    <property type="term" value="C:cytoplasm"/>
    <property type="evidence" value="ECO:0007669"/>
    <property type="project" value="TreeGrafter"/>
</dbReference>
<dbReference type="Gene3D" id="3.40.50.1820">
    <property type="entry name" value="alpha/beta hydrolase"/>
    <property type="match status" value="1"/>
</dbReference>
<dbReference type="AlphaFoldDB" id="A0A068SIX6"/>
<feature type="domain" description="Serine hydrolase" evidence="2">
    <location>
        <begin position="29"/>
        <end position="250"/>
    </location>
</feature>
<evidence type="ECO:0000259" key="2">
    <source>
        <dbReference type="Pfam" id="PF03959"/>
    </source>
</evidence>
<dbReference type="PANTHER" id="PTHR48070:SF6">
    <property type="entry name" value="ESTERASE OVCA2"/>
    <property type="match status" value="1"/>
</dbReference>
<proteinExistence type="predicted"/>